<proteinExistence type="predicted"/>
<dbReference type="PANTHER" id="PTHR46274">
    <property type="entry name" value="PHOSPHATIDYLINOSITOL PHOSPHATASE"/>
    <property type="match status" value="1"/>
</dbReference>
<gene>
    <name evidence="1" type="ORF">MUK42_16740</name>
</gene>
<accession>A0A9E7JA91</accession>
<sequence>MSPHSCTSAFTATLRCPLPLIVLVSERRNREWVPLWPRGMGSPKLMSILIRNKIEAQFHWWDEVDQPKRVCSWWLCSHFHTDHVILRFSSYCLELFRSQAMSLVKQLGVRGVITLNQPYETLVPSSLYQKYKFALINARRLISES</sequence>
<organism evidence="1 2">
    <name type="scientific">Musa troglodytarum</name>
    <name type="common">fe'i banana</name>
    <dbReference type="NCBI Taxonomy" id="320322"/>
    <lineage>
        <taxon>Eukaryota</taxon>
        <taxon>Viridiplantae</taxon>
        <taxon>Streptophyta</taxon>
        <taxon>Embryophyta</taxon>
        <taxon>Tracheophyta</taxon>
        <taxon>Spermatophyta</taxon>
        <taxon>Magnoliopsida</taxon>
        <taxon>Liliopsida</taxon>
        <taxon>Zingiberales</taxon>
        <taxon>Musaceae</taxon>
        <taxon>Musa</taxon>
    </lineage>
</organism>
<dbReference type="OrthoDB" id="273181at2759"/>
<evidence type="ECO:0000313" key="1">
    <source>
        <dbReference type="EMBL" id="URD73725.1"/>
    </source>
</evidence>
<reference evidence="1" key="1">
    <citation type="submission" date="2022-05" db="EMBL/GenBank/DDBJ databases">
        <title>The Musa troglodytarum L. genome provides insights into the mechanism of non-climacteric behaviour and enrichment of carotenoids.</title>
        <authorList>
            <person name="Wang J."/>
        </authorList>
    </citation>
    <scope>NUCLEOTIDE SEQUENCE</scope>
    <source>
        <tissue evidence="1">Leaf</tissue>
    </source>
</reference>
<name>A0A9E7JA91_9LILI</name>
<keyword evidence="2" id="KW-1185">Reference proteome</keyword>
<evidence type="ECO:0000313" key="2">
    <source>
        <dbReference type="Proteomes" id="UP001055439"/>
    </source>
</evidence>
<dbReference type="Proteomes" id="UP001055439">
    <property type="component" value="Chromosome 1"/>
</dbReference>
<dbReference type="AlphaFoldDB" id="A0A9E7JA91"/>
<dbReference type="EMBL" id="CP097502">
    <property type="protein sequence ID" value="URD73725.1"/>
    <property type="molecule type" value="Genomic_DNA"/>
</dbReference>
<protein>
    <submittedName>
        <fullName evidence="1">Protein-tyrosine phosphatase mitochondrial 1</fullName>
    </submittedName>
</protein>
<dbReference type="PANTHER" id="PTHR46274:SF6">
    <property type="entry name" value="TYR_PHOSPHATASE_2 DOMAIN-CONTAINING PROTEIN"/>
    <property type="match status" value="1"/>
</dbReference>